<feature type="domain" description="HPt" evidence="17">
    <location>
        <begin position="686"/>
        <end position="784"/>
    </location>
</feature>
<dbReference type="Gene3D" id="3.30.450.20">
    <property type="entry name" value="PAS domain"/>
    <property type="match status" value="1"/>
</dbReference>
<proteinExistence type="predicted"/>
<evidence type="ECO:0000256" key="11">
    <source>
        <dbReference type="ARBA" id="ARBA00023136"/>
    </source>
</evidence>
<evidence type="ECO:0000256" key="6">
    <source>
        <dbReference type="ARBA" id="ARBA00022692"/>
    </source>
</evidence>
<dbReference type="InterPro" id="IPR005467">
    <property type="entry name" value="His_kinase_dom"/>
</dbReference>
<keyword evidence="10" id="KW-0902">Two-component regulatory system</keyword>
<evidence type="ECO:0000256" key="3">
    <source>
        <dbReference type="ARBA" id="ARBA00012438"/>
    </source>
</evidence>
<dbReference type="Gene3D" id="1.10.287.130">
    <property type="match status" value="1"/>
</dbReference>
<dbReference type="InterPro" id="IPR004358">
    <property type="entry name" value="Sig_transdc_His_kin-like_C"/>
</dbReference>
<evidence type="ECO:0000256" key="4">
    <source>
        <dbReference type="ARBA" id="ARBA00022475"/>
    </source>
</evidence>
<evidence type="ECO:0000256" key="12">
    <source>
        <dbReference type="PROSITE-ProRule" id="PRU00110"/>
    </source>
</evidence>
<dbReference type="EC" id="2.7.13.3" evidence="3"/>
<sequence>MNNPLKVLIIDDDKVDAITIVRSIKKSDIIANMDSAYSAKEGFEKLALQSYDLIFLDYMMPDLDGISILNKLRENGVETPVIFITSQGDEKIASQAILAGASDYMLKTLLSSDAIAHSIRTALKLHENQALRKQAELELKLNSSRLSEAQKLAKIGSWEVNLINGDVYFSEELFNILEIDKSVTPSIDLFKSCLVSENDSILFDKKLNTVQHNVQREWFSHTILGKQGTTKYINEYIKCLTDENDRPLKVLGTVQDVSIQKEIEQELIDAKNLAEESVKLKERFLTNMSHEIRTPMNGVVGFAKILEETALDENQLQSVLAIRTAGENLMTIINDILDLSKIEADKMVFEAIPFSISKTVNSVVELIGASAKGKNVIISSNIPDGLSDYLIGDPTRLSQILINLTGNALKFTNKGNVTVTLEEKRLSGDAIQIQFSISDSGIGIPEDKLDSIFESFNQASNETTRKYGGTGLGLTITKKLVELQGGEISVESEMDKGSVFTFMLPFIKDSNSSIDNKNTGNKQLDPSFLKDIKILLVEDNELNQLLTVKLFKKWNKEIDVAENGLIAIEKVLNNYYDIILMDIQMPEMDGNEVTKYIREKLPNDKSQVPIIAMTAHATADEEKNCLRNGMNDYLSKPFDFNVLLEKLFDNLNLSQQHISNQVVTEETRNTESLVNFDYLIDFSDNDVEFIQEVIELFLESAPQSIEDISNYAVQKDDDNLKKEVHKFKSSISILKIQEAIDYIAIIENELLKNPQGTARYEAVPKLKAVCDEVITELRTRSVYI</sequence>
<evidence type="ECO:0000256" key="10">
    <source>
        <dbReference type="ARBA" id="ARBA00023012"/>
    </source>
</evidence>
<dbReference type="PANTHER" id="PTHR45339:SF1">
    <property type="entry name" value="HYBRID SIGNAL TRANSDUCTION HISTIDINE KINASE J"/>
    <property type="match status" value="1"/>
</dbReference>
<comment type="subcellular location">
    <subcellularLocation>
        <location evidence="2">Cell membrane</location>
        <topology evidence="2">Multi-pass membrane protein</topology>
    </subcellularLocation>
</comment>
<dbReference type="InterPro" id="IPR003594">
    <property type="entry name" value="HATPase_dom"/>
</dbReference>
<comment type="catalytic activity">
    <reaction evidence="1">
        <text>ATP + protein L-histidine = ADP + protein N-phospho-L-histidine.</text>
        <dbReference type="EC" id="2.7.13.3"/>
    </reaction>
</comment>
<dbReference type="InterPro" id="IPR000700">
    <property type="entry name" value="PAS-assoc_C"/>
</dbReference>
<evidence type="ECO:0000256" key="2">
    <source>
        <dbReference type="ARBA" id="ARBA00004651"/>
    </source>
</evidence>
<keyword evidence="7" id="KW-0547">Nucleotide-binding</keyword>
<dbReference type="CDD" id="cd00082">
    <property type="entry name" value="HisKA"/>
    <property type="match status" value="1"/>
</dbReference>
<feature type="domain" description="PAC" evidence="16">
    <location>
        <begin position="217"/>
        <end position="269"/>
    </location>
</feature>
<name>A0ABV4K820_9FLAO</name>
<evidence type="ECO:0000259" key="17">
    <source>
        <dbReference type="PROSITE" id="PS50894"/>
    </source>
</evidence>
<dbReference type="EMBL" id="JASMRN010000001">
    <property type="protein sequence ID" value="MEZ7513803.1"/>
    <property type="molecule type" value="Genomic_DNA"/>
</dbReference>
<keyword evidence="19" id="KW-1185">Reference proteome</keyword>
<dbReference type="Pfam" id="PF00072">
    <property type="entry name" value="Response_reg"/>
    <property type="match status" value="2"/>
</dbReference>
<dbReference type="RefSeq" id="WP_371567237.1">
    <property type="nucleotide sequence ID" value="NZ_JASMRN010000001.1"/>
</dbReference>
<dbReference type="Pfam" id="PF02518">
    <property type="entry name" value="HATPase_c"/>
    <property type="match status" value="1"/>
</dbReference>
<dbReference type="SUPFAM" id="SSF52172">
    <property type="entry name" value="CheY-like"/>
    <property type="match status" value="2"/>
</dbReference>
<dbReference type="SMART" id="SM00448">
    <property type="entry name" value="REC"/>
    <property type="match status" value="2"/>
</dbReference>
<dbReference type="SUPFAM" id="SSF47384">
    <property type="entry name" value="Homodimeric domain of signal transducing histidine kinase"/>
    <property type="match status" value="1"/>
</dbReference>
<accession>A0ABV4K820</accession>
<dbReference type="PANTHER" id="PTHR45339">
    <property type="entry name" value="HYBRID SIGNAL TRANSDUCTION HISTIDINE KINASE J"/>
    <property type="match status" value="1"/>
</dbReference>
<dbReference type="Gene3D" id="3.40.50.2300">
    <property type="match status" value="2"/>
</dbReference>
<evidence type="ECO:0000256" key="7">
    <source>
        <dbReference type="ARBA" id="ARBA00022741"/>
    </source>
</evidence>
<feature type="modified residue" description="Phosphohistidine" evidence="12">
    <location>
        <position position="725"/>
    </location>
</feature>
<dbReference type="CDD" id="cd17546">
    <property type="entry name" value="REC_hyHK_CKI1_RcsC-like"/>
    <property type="match status" value="1"/>
</dbReference>
<dbReference type="InterPro" id="IPR036890">
    <property type="entry name" value="HATPase_C_sf"/>
</dbReference>
<dbReference type="SUPFAM" id="SSF47226">
    <property type="entry name" value="Histidine-containing phosphotransfer domain, HPT domain"/>
    <property type="match status" value="1"/>
</dbReference>
<keyword evidence="5 13" id="KW-0597">Phosphoprotein</keyword>
<dbReference type="PRINTS" id="PR00344">
    <property type="entry name" value="BCTRLSENSOR"/>
</dbReference>
<protein>
    <recommendedName>
        <fullName evidence="3">histidine kinase</fullName>
        <ecNumber evidence="3">2.7.13.3</ecNumber>
    </recommendedName>
</protein>
<feature type="domain" description="Histidine kinase" evidence="14">
    <location>
        <begin position="287"/>
        <end position="508"/>
    </location>
</feature>
<dbReference type="Pfam" id="PF01627">
    <property type="entry name" value="Hpt"/>
    <property type="match status" value="1"/>
</dbReference>
<evidence type="ECO:0000256" key="5">
    <source>
        <dbReference type="ARBA" id="ARBA00022553"/>
    </source>
</evidence>
<reference evidence="18 19" key="1">
    <citation type="submission" date="2023-05" db="EMBL/GenBank/DDBJ databases">
        <title>Adaptations of aquatic viruses from atmosphere-close ecosystems of the Central Arctic Ocean.</title>
        <authorList>
            <person name="Rahlff J."/>
            <person name="Holmfeldt K."/>
        </authorList>
    </citation>
    <scope>NUCLEOTIDE SEQUENCE [LARGE SCALE GENOMIC DNA]</scope>
    <source>
        <strain evidence="18 19">Arc14</strain>
    </source>
</reference>
<dbReference type="SMART" id="SM00387">
    <property type="entry name" value="HATPase_c"/>
    <property type="match status" value="1"/>
</dbReference>
<dbReference type="InterPro" id="IPR008207">
    <property type="entry name" value="Sig_transdc_His_kin_Hpt_dom"/>
</dbReference>
<keyword evidence="11" id="KW-0472">Membrane</keyword>
<evidence type="ECO:0000256" key="8">
    <source>
        <dbReference type="ARBA" id="ARBA00022840"/>
    </source>
</evidence>
<dbReference type="CDD" id="cd00156">
    <property type="entry name" value="REC"/>
    <property type="match status" value="1"/>
</dbReference>
<keyword evidence="6" id="KW-0812">Transmembrane</keyword>
<dbReference type="PROSITE" id="PS50110">
    <property type="entry name" value="RESPONSE_REGULATORY"/>
    <property type="match status" value="2"/>
</dbReference>
<evidence type="ECO:0000256" key="9">
    <source>
        <dbReference type="ARBA" id="ARBA00022989"/>
    </source>
</evidence>
<feature type="modified residue" description="4-aspartylphosphate" evidence="13">
    <location>
        <position position="582"/>
    </location>
</feature>
<evidence type="ECO:0000313" key="19">
    <source>
        <dbReference type="Proteomes" id="UP001568894"/>
    </source>
</evidence>
<dbReference type="InterPro" id="IPR011006">
    <property type="entry name" value="CheY-like_superfamily"/>
</dbReference>
<dbReference type="CDD" id="cd16922">
    <property type="entry name" value="HATPase_EvgS-ArcB-TorS-like"/>
    <property type="match status" value="1"/>
</dbReference>
<dbReference type="Proteomes" id="UP001568894">
    <property type="component" value="Unassembled WGS sequence"/>
</dbReference>
<evidence type="ECO:0000313" key="18">
    <source>
        <dbReference type="EMBL" id="MEZ7513803.1"/>
    </source>
</evidence>
<evidence type="ECO:0000256" key="1">
    <source>
        <dbReference type="ARBA" id="ARBA00000085"/>
    </source>
</evidence>
<dbReference type="InterPro" id="IPR003661">
    <property type="entry name" value="HisK_dim/P_dom"/>
</dbReference>
<organism evidence="18 19">
    <name type="scientific">Flavobacterium frigidarium</name>
    <dbReference type="NCBI Taxonomy" id="99286"/>
    <lineage>
        <taxon>Bacteria</taxon>
        <taxon>Pseudomonadati</taxon>
        <taxon>Bacteroidota</taxon>
        <taxon>Flavobacteriia</taxon>
        <taxon>Flavobacteriales</taxon>
        <taxon>Flavobacteriaceae</taxon>
        <taxon>Flavobacterium</taxon>
    </lineage>
</organism>
<gene>
    <name evidence="18" type="ORF">QO192_00760</name>
</gene>
<feature type="domain" description="Response regulatory" evidence="15">
    <location>
        <begin position="6"/>
        <end position="122"/>
    </location>
</feature>
<dbReference type="Pfam" id="PF00512">
    <property type="entry name" value="HisKA"/>
    <property type="match status" value="1"/>
</dbReference>
<dbReference type="Gene3D" id="1.20.120.160">
    <property type="entry name" value="HPT domain"/>
    <property type="match status" value="1"/>
</dbReference>
<dbReference type="InterPro" id="IPR036641">
    <property type="entry name" value="HPT_dom_sf"/>
</dbReference>
<dbReference type="Gene3D" id="3.30.565.10">
    <property type="entry name" value="Histidine kinase-like ATPase, C-terminal domain"/>
    <property type="match status" value="1"/>
</dbReference>
<feature type="modified residue" description="4-aspartylphosphate" evidence="13">
    <location>
        <position position="57"/>
    </location>
</feature>
<dbReference type="SMART" id="SM00388">
    <property type="entry name" value="HisKA"/>
    <property type="match status" value="1"/>
</dbReference>
<dbReference type="PROSITE" id="PS50109">
    <property type="entry name" value="HIS_KIN"/>
    <property type="match status" value="1"/>
</dbReference>
<keyword evidence="8" id="KW-0067">ATP-binding</keyword>
<feature type="domain" description="Response regulatory" evidence="15">
    <location>
        <begin position="533"/>
        <end position="651"/>
    </location>
</feature>
<dbReference type="PROSITE" id="PS50113">
    <property type="entry name" value="PAC"/>
    <property type="match status" value="1"/>
</dbReference>
<dbReference type="PROSITE" id="PS50894">
    <property type="entry name" value="HPT"/>
    <property type="match status" value="1"/>
</dbReference>
<evidence type="ECO:0000256" key="13">
    <source>
        <dbReference type="PROSITE-ProRule" id="PRU00169"/>
    </source>
</evidence>
<dbReference type="InterPro" id="IPR001789">
    <property type="entry name" value="Sig_transdc_resp-reg_receiver"/>
</dbReference>
<dbReference type="InterPro" id="IPR036097">
    <property type="entry name" value="HisK_dim/P_sf"/>
</dbReference>
<keyword evidence="4" id="KW-1003">Cell membrane</keyword>
<dbReference type="SUPFAM" id="SSF55874">
    <property type="entry name" value="ATPase domain of HSP90 chaperone/DNA topoisomerase II/histidine kinase"/>
    <property type="match status" value="1"/>
</dbReference>
<evidence type="ECO:0000259" key="14">
    <source>
        <dbReference type="PROSITE" id="PS50109"/>
    </source>
</evidence>
<evidence type="ECO:0000259" key="16">
    <source>
        <dbReference type="PROSITE" id="PS50113"/>
    </source>
</evidence>
<keyword evidence="9" id="KW-1133">Transmembrane helix</keyword>
<evidence type="ECO:0000259" key="15">
    <source>
        <dbReference type="PROSITE" id="PS50110"/>
    </source>
</evidence>
<comment type="caution">
    <text evidence="18">The sequence shown here is derived from an EMBL/GenBank/DDBJ whole genome shotgun (WGS) entry which is preliminary data.</text>
</comment>